<organism evidence="1 2">
    <name type="scientific">Candidatus Woesebacteria bacterium RIFOXYB1_FULL_38_16</name>
    <dbReference type="NCBI Taxonomy" id="1802538"/>
    <lineage>
        <taxon>Bacteria</taxon>
        <taxon>Candidatus Woeseibacteriota</taxon>
    </lineage>
</organism>
<dbReference type="STRING" id="1802538.A2382_03440"/>
<dbReference type="AlphaFoldDB" id="A0A1F8CRJ6"/>
<reference evidence="1 2" key="1">
    <citation type="journal article" date="2016" name="Nat. Commun.">
        <title>Thousands of microbial genomes shed light on interconnected biogeochemical processes in an aquifer system.</title>
        <authorList>
            <person name="Anantharaman K."/>
            <person name="Brown C.T."/>
            <person name="Hug L.A."/>
            <person name="Sharon I."/>
            <person name="Castelle C.J."/>
            <person name="Probst A.J."/>
            <person name="Thomas B.C."/>
            <person name="Singh A."/>
            <person name="Wilkins M.J."/>
            <person name="Karaoz U."/>
            <person name="Brodie E.L."/>
            <person name="Williams K.H."/>
            <person name="Hubbard S.S."/>
            <person name="Banfield J.F."/>
        </authorList>
    </citation>
    <scope>NUCLEOTIDE SEQUENCE [LARGE SCALE GENOMIC DNA]</scope>
</reference>
<gene>
    <name evidence="1" type="ORF">A2382_03440</name>
</gene>
<accession>A0A1F8CRJ6</accession>
<name>A0A1F8CRJ6_9BACT</name>
<dbReference type="Proteomes" id="UP000178999">
    <property type="component" value="Unassembled WGS sequence"/>
</dbReference>
<evidence type="ECO:0000313" key="1">
    <source>
        <dbReference type="EMBL" id="OGM78920.1"/>
    </source>
</evidence>
<proteinExistence type="predicted"/>
<protein>
    <submittedName>
        <fullName evidence="1">Uncharacterized protein</fullName>
    </submittedName>
</protein>
<sequence>MEIRITYTPYGFANGADFHAYQFVTPDGSALMRVYDNKLTYFDVKIGIHDEPTTRLKQQVRDHLVKEGVKDGDYLIEIVEPE</sequence>
<comment type="caution">
    <text evidence="1">The sequence shown here is derived from an EMBL/GenBank/DDBJ whole genome shotgun (WGS) entry which is preliminary data.</text>
</comment>
<dbReference type="EMBL" id="MGHY01000025">
    <property type="protein sequence ID" value="OGM78920.1"/>
    <property type="molecule type" value="Genomic_DNA"/>
</dbReference>
<evidence type="ECO:0000313" key="2">
    <source>
        <dbReference type="Proteomes" id="UP000178999"/>
    </source>
</evidence>